<feature type="region of interest" description="Disordered" evidence="1">
    <location>
        <begin position="1"/>
        <end position="42"/>
    </location>
</feature>
<organism evidence="2 3">
    <name type="scientific">Devosia lucknowensis</name>
    <dbReference type="NCBI Taxonomy" id="1096929"/>
    <lineage>
        <taxon>Bacteria</taxon>
        <taxon>Pseudomonadati</taxon>
        <taxon>Pseudomonadota</taxon>
        <taxon>Alphaproteobacteria</taxon>
        <taxon>Hyphomicrobiales</taxon>
        <taxon>Devosiaceae</taxon>
        <taxon>Devosia</taxon>
    </lineage>
</organism>
<protein>
    <submittedName>
        <fullName evidence="2">Uncharacterized protein</fullName>
    </submittedName>
</protein>
<gene>
    <name evidence="2" type="ORF">SAMN06295905_1343</name>
</gene>
<name>A0A1Y6ET50_9HYPH</name>
<accession>A0A1Y6ET50</accession>
<keyword evidence="3" id="KW-1185">Reference proteome</keyword>
<feature type="compositionally biased region" description="Acidic residues" evidence="1">
    <location>
        <begin position="28"/>
        <end position="42"/>
    </location>
</feature>
<dbReference type="AlphaFoldDB" id="A0A1Y6ET50"/>
<dbReference type="RefSeq" id="WP_280173810.1">
    <property type="nucleotide sequence ID" value="NZ_FXWK01000001.1"/>
</dbReference>
<evidence type="ECO:0000256" key="1">
    <source>
        <dbReference type="SAM" id="MobiDB-lite"/>
    </source>
</evidence>
<dbReference type="Proteomes" id="UP000194474">
    <property type="component" value="Unassembled WGS sequence"/>
</dbReference>
<evidence type="ECO:0000313" key="2">
    <source>
        <dbReference type="EMBL" id="SMQ65894.1"/>
    </source>
</evidence>
<proteinExistence type="predicted"/>
<dbReference type="EMBL" id="FXWK01000001">
    <property type="protein sequence ID" value="SMQ65894.1"/>
    <property type="molecule type" value="Genomic_DNA"/>
</dbReference>
<reference evidence="3" key="1">
    <citation type="submission" date="2017-04" db="EMBL/GenBank/DDBJ databases">
        <authorList>
            <person name="Varghese N."/>
            <person name="Submissions S."/>
        </authorList>
    </citation>
    <scope>NUCLEOTIDE SEQUENCE [LARGE SCALE GENOMIC DNA]</scope>
</reference>
<sequence>MPTARDKARKRKTASYIGAGVVPKPVEPEEPADPEGGEGEGD</sequence>
<evidence type="ECO:0000313" key="3">
    <source>
        <dbReference type="Proteomes" id="UP000194474"/>
    </source>
</evidence>